<feature type="transmembrane region" description="Helical" evidence="1">
    <location>
        <begin position="143"/>
        <end position="165"/>
    </location>
</feature>
<dbReference type="InterPro" id="IPR001054">
    <property type="entry name" value="A/G_cyclase"/>
</dbReference>
<feature type="transmembrane region" description="Helical" evidence="1">
    <location>
        <begin position="99"/>
        <end position="123"/>
    </location>
</feature>
<dbReference type="AlphaFoldDB" id="A0A841ELJ2"/>
<dbReference type="InterPro" id="IPR029787">
    <property type="entry name" value="Nucleotide_cyclase"/>
</dbReference>
<evidence type="ECO:0000313" key="4">
    <source>
        <dbReference type="Proteomes" id="UP000524404"/>
    </source>
</evidence>
<feature type="transmembrane region" description="Helical" evidence="1">
    <location>
        <begin position="66"/>
        <end position="87"/>
    </location>
</feature>
<feature type="transmembrane region" description="Helical" evidence="1">
    <location>
        <begin position="21"/>
        <end position="46"/>
    </location>
</feature>
<dbReference type="GO" id="GO:0004016">
    <property type="term" value="F:adenylate cyclase activity"/>
    <property type="evidence" value="ECO:0007669"/>
    <property type="project" value="UniProtKB-EC"/>
</dbReference>
<protein>
    <submittedName>
        <fullName evidence="3">Adenylate cyclase</fullName>
        <ecNumber evidence="3">4.6.1.1</ecNumber>
    </submittedName>
</protein>
<dbReference type="CDD" id="cd07302">
    <property type="entry name" value="CHD"/>
    <property type="match status" value="1"/>
</dbReference>
<keyword evidence="1" id="KW-0812">Transmembrane</keyword>
<dbReference type="GO" id="GO:0009190">
    <property type="term" value="P:cyclic nucleotide biosynthetic process"/>
    <property type="evidence" value="ECO:0007669"/>
    <property type="project" value="InterPro"/>
</dbReference>
<keyword evidence="1" id="KW-1133">Transmembrane helix</keyword>
<dbReference type="Proteomes" id="UP000524404">
    <property type="component" value="Unassembled WGS sequence"/>
</dbReference>
<dbReference type="PANTHER" id="PTHR43081">
    <property type="entry name" value="ADENYLATE CYCLASE, TERMINAL-DIFFERENTIATION SPECIFIC-RELATED"/>
    <property type="match status" value="1"/>
</dbReference>
<dbReference type="PANTHER" id="PTHR43081:SF1">
    <property type="entry name" value="ADENYLATE CYCLASE, TERMINAL-DIFFERENTIATION SPECIFIC"/>
    <property type="match status" value="1"/>
</dbReference>
<accession>A0A841ELJ2</accession>
<dbReference type="PROSITE" id="PS50125">
    <property type="entry name" value="GUANYLATE_CYCLASE_2"/>
    <property type="match status" value="1"/>
</dbReference>
<keyword evidence="3" id="KW-0456">Lyase</keyword>
<gene>
    <name evidence="3" type="ORF">HNP25_002727</name>
</gene>
<dbReference type="Pfam" id="PF00211">
    <property type="entry name" value="Guanylate_cyc"/>
    <property type="match status" value="1"/>
</dbReference>
<dbReference type="SUPFAM" id="SSF55073">
    <property type="entry name" value="Nucleotide cyclase"/>
    <property type="match status" value="1"/>
</dbReference>
<proteinExistence type="predicted"/>
<comment type="caution">
    <text evidence="3">The sequence shown here is derived from an EMBL/GenBank/DDBJ whole genome shotgun (WGS) entry which is preliminary data.</text>
</comment>
<dbReference type="EC" id="4.6.1.1" evidence="3"/>
<feature type="domain" description="Guanylate cyclase" evidence="2">
    <location>
        <begin position="194"/>
        <end position="323"/>
    </location>
</feature>
<evidence type="ECO:0000256" key="1">
    <source>
        <dbReference type="SAM" id="Phobius"/>
    </source>
</evidence>
<sequence length="374" mass="43185">MSVEKLDYTSRARRITFKYPLFTHLSIQINFWILAHISFVVIHYLILRSFMTTANFVMVDTLASGFLLAVILGLLFGISFGMIEYYLENRFFRRKSLGRVLILKAILSIIVSLVLFYIIRYVLFVQFIAPIVNLSKIKLNDESWRYIFYLFLIQTSFMNIIISFINQMNKKFGPGILLPLLLGKYRNPREEERIFMFMDLQSSTTIAESLGHIKYSAFIQESFMDINDVVPKFRAEIYQYVGDEIVISWTVSEGLRKSSCVAFYFACEAQFNKRAIEYTNEYGIVPKFKAGLHLGKVTAVEIGEIKRDIAYHGDTLNTAARIQSVCNDHGKYLLASKEIVDCANITEQYMVESMGEVLLKGKRNLVEIMSIEQC</sequence>
<name>A0A841ELJ2_9BACT</name>
<dbReference type="Gene3D" id="3.30.70.1230">
    <property type="entry name" value="Nucleotide cyclase"/>
    <property type="match status" value="1"/>
</dbReference>
<dbReference type="RefSeq" id="WP_184134844.1">
    <property type="nucleotide sequence ID" value="NZ_JACHKT010000019.1"/>
</dbReference>
<dbReference type="GO" id="GO:0035556">
    <property type="term" value="P:intracellular signal transduction"/>
    <property type="evidence" value="ECO:0007669"/>
    <property type="project" value="InterPro"/>
</dbReference>
<reference evidence="3 4" key="1">
    <citation type="submission" date="2020-08" db="EMBL/GenBank/DDBJ databases">
        <title>Functional genomics of gut bacteria from endangered species of beetles.</title>
        <authorList>
            <person name="Carlos-Shanley C."/>
        </authorList>
    </citation>
    <scope>NUCLEOTIDE SEQUENCE [LARGE SCALE GENOMIC DNA]</scope>
    <source>
        <strain evidence="3 4">S00070</strain>
    </source>
</reference>
<organism evidence="3 4">
    <name type="scientific">Arcicella rosea</name>
    <dbReference type="NCBI Taxonomy" id="502909"/>
    <lineage>
        <taxon>Bacteria</taxon>
        <taxon>Pseudomonadati</taxon>
        <taxon>Bacteroidota</taxon>
        <taxon>Cytophagia</taxon>
        <taxon>Cytophagales</taxon>
        <taxon>Flectobacillaceae</taxon>
        <taxon>Arcicella</taxon>
    </lineage>
</organism>
<keyword evidence="1" id="KW-0472">Membrane</keyword>
<keyword evidence="4" id="KW-1185">Reference proteome</keyword>
<dbReference type="EMBL" id="JACHKT010000019">
    <property type="protein sequence ID" value="MBB6004065.1"/>
    <property type="molecule type" value="Genomic_DNA"/>
</dbReference>
<evidence type="ECO:0000313" key="3">
    <source>
        <dbReference type="EMBL" id="MBB6004065.1"/>
    </source>
</evidence>
<dbReference type="InterPro" id="IPR050697">
    <property type="entry name" value="Adenylyl/Guanylyl_Cyclase_3/4"/>
</dbReference>
<evidence type="ECO:0000259" key="2">
    <source>
        <dbReference type="PROSITE" id="PS50125"/>
    </source>
</evidence>